<organism evidence="1 2">
    <name type="scientific">Roseateles agri</name>
    <dbReference type="NCBI Taxonomy" id="3098619"/>
    <lineage>
        <taxon>Bacteria</taxon>
        <taxon>Pseudomonadati</taxon>
        <taxon>Pseudomonadota</taxon>
        <taxon>Betaproteobacteria</taxon>
        <taxon>Burkholderiales</taxon>
        <taxon>Sphaerotilaceae</taxon>
        <taxon>Roseateles</taxon>
    </lineage>
</organism>
<reference evidence="1 2" key="1">
    <citation type="submission" date="2023-11" db="EMBL/GenBank/DDBJ databases">
        <title>Paucibacter sp. nov., isolated from fresh soil in Korea.</title>
        <authorList>
            <person name="Le N.T.T."/>
        </authorList>
    </citation>
    <scope>NUCLEOTIDE SEQUENCE [LARGE SCALE GENOMIC DNA]</scope>
    <source>
        <strain evidence="1 2">R3-3</strain>
    </source>
</reference>
<dbReference type="Proteomes" id="UP001285263">
    <property type="component" value="Unassembled WGS sequence"/>
</dbReference>
<evidence type="ECO:0000313" key="2">
    <source>
        <dbReference type="Proteomes" id="UP001285263"/>
    </source>
</evidence>
<dbReference type="EMBL" id="JAXCLA010000011">
    <property type="protein sequence ID" value="MDY0748622.1"/>
    <property type="molecule type" value="Genomic_DNA"/>
</dbReference>
<evidence type="ECO:0008006" key="3">
    <source>
        <dbReference type="Google" id="ProtNLM"/>
    </source>
</evidence>
<accession>A0ABU5DQM6</accession>
<proteinExistence type="predicted"/>
<evidence type="ECO:0000313" key="1">
    <source>
        <dbReference type="EMBL" id="MDY0748622.1"/>
    </source>
</evidence>
<gene>
    <name evidence="1" type="ORF">SNE35_29260</name>
</gene>
<dbReference type="RefSeq" id="WP_320426590.1">
    <property type="nucleotide sequence ID" value="NZ_JAXCLA010000011.1"/>
</dbReference>
<name>A0ABU5DQM6_9BURK</name>
<comment type="caution">
    <text evidence="1">The sequence shown here is derived from an EMBL/GenBank/DDBJ whole genome shotgun (WGS) entry which is preliminary data.</text>
</comment>
<sequence>MARKNSFPGSSAGRHARSLGTRSAELGFAAPQVVAIRLGRMMQPGLPDTVEFQRMFTEKQSAFWRAGLAMAQQAFALQMSLGGAMLRGSWGWSPWSLLSVLDRGMAPIHATATANLRRLSRKRN</sequence>
<protein>
    <recommendedName>
        <fullName evidence="3">Phasin domain-containing protein</fullName>
    </recommendedName>
</protein>
<keyword evidence="2" id="KW-1185">Reference proteome</keyword>